<evidence type="ECO:0000313" key="2">
    <source>
        <dbReference type="EMBL" id="URE44774.1"/>
    </source>
</evidence>
<reference evidence="2" key="1">
    <citation type="submission" date="2022-05" db="EMBL/GenBank/DDBJ databases">
        <title>The Musa troglodytarum L. genome provides insights into the mechanism of non-climacteric behaviour and enrichment of carotenoids.</title>
        <authorList>
            <person name="Wang J."/>
        </authorList>
    </citation>
    <scope>NUCLEOTIDE SEQUENCE</scope>
    <source>
        <tissue evidence="2">Leaf</tissue>
    </source>
</reference>
<dbReference type="EMBL" id="CP097511">
    <property type="protein sequence ID" value="URE44774.1"/>
    <property type="molecule type" value="Genomic_DNA"/>
</dbReference>
<evidence type="ECO:0000256" key="1">
    <source>
        <dbReference type="SAM" id="MobiDB-lite"/>
    </source>
</evidence>
<dbReference type="Proteomes" id="UP001055439">
    <property type="component" value="Chromosome 9"/>
</dbReference>
<organism evidence="2 3">
    <name type="scientific">Musa troglodytarum</name>
    <name type="common">fe'i banana</name>
    <dbReference type="NCBI Taxonomy" id="320322"/>
    <lineage>
        <taxon>Eukaryota</taxon>
        <taxon>Viridiplantae</taxon>
        <taxon>Streptophyta</taxon>
        <taxon>Embryophyta</taxon>
        <taxon>Tracheophyta</taxon>
        <taxon>Spermatophyta</taxon>
        <taxon>Magnoliopsida</taxon>
        <taxon>Liliopsida</taxon>
        <taxon>Zingiberales</taxon>
        <taxon>Musaceae</taxon>
        <taxon>Musa</taxon>
    </lineage>
</organism>
<proteinExistence type="predicted"/>
<name>A0A9E7I367_9LILI</name>
<protein>
    <submittedName>
        <fullName evidence="2">Uncharacterized protein</fullName>
    </submittedName>
</protein>
<keyword evidence="3" id="KW-1185">Reference proteome</keyword>
<evidence type="ECO:0000313" key="3">
    <source>
        <dbReference type="Proteomes" id="UP001055439"/>
    </source>
</evidence>
<feature type="compositionally biased region" description="Basic and acidic residues" evidence="1">
    <location>
        <begin position="28"/>
        <end position="38"/>
    </location>
</feature>
<gene>
    <name evidence="2" type="ORF">MUK42_21309</name>
</gene>
<dbReference type="AlphaFoldDB" id="A0A9E7I367"/>
<feature type="region of interest" description="Disordered" evidence="1">
    <location>
        <begin position="27"/>
        <end position="53"/>
    </location>
</feature>
<accession>A0A9E7I367</accession>
<sequence>MDRHRLKSLDIDFTKLEKEVGALEWDGEDKSEVVHDDSGGDPPPSGRDSNMRGSLFLVSSKKMSSTMQPRYRFKVLYHR</sequence>